<sequence>MTFNESRSSVCSAHYCSAHFVSRIPAEPGNVVSSQLAWQGGWSWRGIPIAAQGSSHSNGGGSKCSQKRVWTVSTPWASDSVVPASDWAGLGRFLKEGLIFRGRGWFESHLGHSVSAGQRLFSL</sequence>
<proteinExistence type="predicted"/>
<dbReference type="AlphaFoldDB" id="H0QPR9"/>
<accession>H0QPR9</accession>
<keyword evidence="2" id="KW-1185">Reference proteome</keyword>
<dbReference type="EMBL" id="BAEG01000077">
    <property type="protein sequence ID" value="GAB14820.1"/>
    <property type="molecule type" value="Genomic_DNA"/>
</dbReference>
<dbReference type="Proteomes" id="UP000003828">
    <property type="component" value="Unassembled WGS sequence"/>
</dbReference>
<name>H0QPR9_ARTG1</name>
<gene>
    <name evidence="1" type="ORF">ARGLB_077_00370</name>
</gene>
<evidence type="ECO:0000313" key="2">
    <source>
        <dbReference type="Proteomes" id="UP000003828"/>
    </source>
</evidence>
<organism evidence="1 2">
    <name type="scientific">Arthrobacter globiformis (strain ATCC 8010 / DSM 20124 / JCM 1332 / NBRC 12137 / NCIMB 8907 / NRRL B-2979 / 168)</name>
    <dbReference type="NCBI Taxonomy" id="1077972"/>
    <lineage>
        <taxon>Bacteria</taxon>
        <taxon>Bacillati</taxon>
        <taxon>Actinomycetota</taxon>
        <taxon>Actinomycetes</taxon>
        <taxon>Micrococcales</taxon>
        <taxon>Micrococcaceae</taxon>
        <taxon>Arthrobacter</taxon>
    </lineage>
</organism>
<comment type="caution">
    <text evidence="1">The sequence shown here is derived from an EMBL/GenBank/DDBJ whole genome shotgun (WGS) entry which is preliminary data.</text>
</comment>
<protein>
    <submittedName>
        <fullName evidence="1">Uncharacterized protein</fullName>
    </submittedName>
</protein>
<evidence type="ECO:0000313" key="1">
    <source>
        <dbReference type="EMBL" id="GAB14820.1"/>
    </source>
</evidence>
<reference evidence="1 2" key="1">
    <citation type="submission" date="2011-12" db="EMBL/GenBank/DDBJ databases">
        <title>Whole genome shotgun sequence of Arthrobacter globiformis NBRC 12137.</title>
        <authorList>
            <person name="Miyazawa S."/>
            <person name="Hosoyama A."/>
            <person name="Tsuchikane K."/>
            <person name="Katsumata H."/>
            <person name="Yamazaki S."/>
            <person name="Fujita N."/>
        </authorList>
    </citation>
    <scope>NUCLEOTIDE SEQUENCE [LARGE SCALE GENOMIC DNA]</scope>
    <source>
        <strain evidence="1 2">NBRC 12137</strain>
    </source>
</reference>